<dbReference type="AlphaFoldDB" id="X1GU04"/>
<feature type="non-terminal residue" evidence="1">
    <location>
        <position position="1"/>
    </location>
</feature>
<evidence type="ECO:0000313" key="1">
    <source>
        <dbReference type="EMBL" id="GAH61401.1"/>
    </source>
</evidence>
<organism evidence="1">
    <name type="scientific">marine sediment metagenome</name>
    <dbReference type="NCBI Taxonomy" id="412755"/>
    <lineage>
        <taxon>unclassified sequences</taxon>
        <taxon>metagenomes</taxon>
        <taxon>ecological metagenomes</taxon>
    </lineage>
</organism>
<gene>
    <name evidence="1" type="ORF">S03H2_27458</name>
</gene>
<comment type="caution">
    <text evidence="1">The sequence shown here is derived from an EMBL/GenBank/DDBJ whole genome shotgun (WGS) entry which is preliminary data.</text>
</comment>
<dbReference type="EMBL" id="BARU01016527">
    <property type="protein sequence ID" value="GAH61401.1"/>
    <property type="molecule type" value="Genomic_DNA"/>
</dbReference>
<accession>X1GU04</accession>
<sequence length="49" mass="5973">WKKNEFIEIKEDEIILNQEIQDRLWSASLQLCKDEKTTRIAENLYNYAK</sequence>
<name>X1GU04_9ZZZZ</name>
<protein>
    <submittedName>
        <fullName evidence="1">Uncharacterized protein</fullName>
    </submittedName>
</protein>
<reference evidence="1" key="1">
    <citation type="journal article" date="2014" name="Front. Microbiol.">
        <title>High frequency of phylogenetically diverse reductive dehalogenase-homologous genes in deep subseafloor sedimentary metagenomes.</title>
        <authorList>
            <person name="Kawai M."/>
            <person name="Futagami T."/>
            <person name="Toyoda A."/>
            <person name="Takaki Y."/>
            <person name="Nishi S."/>
            <person name="Hori S."/>
            <person name="Arai W."/>
            <person name="Tsubouchi T."/>
            <person name="Morono Y."/>
            <person name="Uchiyama I."/>
            <person name="Ito T."/>
            <person name="Fujiyama A."/>
            <person name="Inagaki F."/>
            <person name="Takami H."/>
        </authorList>
    </citation>
    <scope>NUCLEOTIDE SEQUENCE</scope>
    <source>
        <strain evidence="1">Expedition CK06-06</strain>
    </source>
</reference>
<proteinExistence type="predicted"/>